<evidence type="ECO:0000313" key="3">
    <source>
        <dbReference type="Proteomes" id="UP000245125"/>
    </source>
</evidence>
<dbReference type="PANTHER" id="PTHR43000">
    <property type="entry name" value="DTDP-D-GLUCOSE 4,6-DEHYDRATASE-RELATED"/>
    <property type="match status" value="1"/>
</dbReference>
<dbReference type="AlphaFoldDB" id="A0A2U3QF14"/>
<dbReference type="SUPFAM" id="SSF51735">
    <property type="entry name" value="NAD(P)-binding Rossmann-fold domains"/>
    <property type="match status" value="1"/>
</dbReference>
<reference evidence="3" key="1">
    <citation type="submission" date="2018-03" db="EMBL/GenBank/DDBJ databases">
        <authorList>
            <person name="Zecchin S."/>
        </authorList>
    </citation>
    <scope>NUCLEOTIDE SEQUENCE [LARGE SCALE GENOMIC DNA]</scope>
</reference>
<gene>
    <name evidence="2" type="ORF">NBG4_150017</name>
</gene>
<dbReference type="Gene3D" id="3.40.50.720">
    <property type="entry name" value="NAD(P)-binding Rossmann-like Domain"/>
    <property type="match status" value="1"/>
</dbReference>
<dbReference type="Pfam" id="PF16363">
    <property type="entry name" value="GDP_Man_Dehyd"/>
    <property type="match status" value="1"/>
</dbReference>
<name>A0A2U3QF14_9BACT</name>
<feature type="domain" description="NAD(P)-binding" evidence="1">
    <location>
        <begin position="5"/>
        <end position="307"/>
    </location>
</feature>
<dbReference type="Gene3D" id="3.90.25.10">
    <property type="entry name" value="UDP-galactose 4-epimerase, domain 1"/>
    <property type="match status" value="1"/>
</dbReference>
<dbReference type="OrthoDB" id="9803010at2"/>
<protein>
    <submittedName>
        <fullName evidence="2">dTDP-D-glucose 4,6-dehydratase</fullName>
        <ecNumber evidence="2">4.2.1.46</ecNumber>
    </submittedName>
</protein>
<keyword evidence="2" id="KW-0456">Lyase</keyword>
<dbReference type="InterPro" id="IPR016040">
    <property type="entry name" value="NAD(P)-bd_dom"/>
</dbReference>
<accession>A0A2U3QF14</accession>
<proteinExistence type="predicted"/>
<dbReference type="GO" id="GO:0008460">
    <property type="term" value="F:dTDP-glucose 4,6-dehydratase activity"/>
    <property type="evidence" value="ECO:0007669"/>
    <property type="project" value="UniProtKB-EC"/>
</dbReference>
<evidence type="ECO:0000259" key="1">
    <source>
        <dbReference type="Pfam" id="PF16363"/>
    </source>
</evidence>
<dbReference type="Proteomes" id="UP000245125">
    <property type="component" value="Unassembled WGS sequence"/>
</dbReference>
<sequence>MKSVLVTGGAGFIGSNFIRHIFHKYPDYKIVVLDALTYAGNIENIPAEIRDSGRFEFWYGNLNNLDLVDDLVERSQIIVHFAAETHVARSLYLNRVFFITDVLGTQSIANAILKHSDTVERFIHISTSEVYGTALREPMDEDHPISPTTPYAAAKAGADRLVFSYIESYGIPGVIIRPFNNYGPRQHLEKVIPRFIASAILKEPLTIHGDGSAKRDWLFVEDTAEALDKVMHARIDDIRGKTFNLGTGISISVLDIAKKIIQIFGLEDKYLTYMDERFGQVQNHISSTAKAEKQLGFRAQMAFEQGLLRTVQWYESNRAIWEKQMSMRKVPVKNKSGEIVWY</sequence>
<keyword evidence="3" id="KW-1185">Reference proteome</keyword>
<dbReference type="InterPro" id="IPR036291">
    <property type="entry name" value="NAD(P)-bd_dom_sf"/>
</dbReference>
<organism evidence="2 3">
    <name type="scientific">Candidatus Sulfobium mesophilum</name>
    <dbReference type="NCBI Taxonomy" id="2016548"/>
    <lineage>
        <taxon>Bacteria</taxon>
        <taxon>Pseudomonadati</taxon>
        <taxon>Nitrospirota</taxon>
        <taxon>Nitrospiria</taxon>
        <taxon>Nitrospirales</taxon>
        <taxon>Nitrospiraceae</taxon>
        <taxon>Candidatus Sulfobium</taxon>
    </lineage>
</organism>
<evidence type="ECO:0000313" key="2">
    <source>
        <dbReference type="EMBL" id="SPQ00016.1"/>
    </source>
</evidence>
<dbReference type="EC" id="4.2.1.46" evidence="2"/>
<dbReference type="EMBL" id="OUUY01000057">
    <property type="protein sequence ID" value="SPQ00016.1"/>
    <property type="molecule type" value="Genomic_DNA"/>
</dbReference>